<dbReference type="EnsemblMetazoa" id="SMAR013463-RA">
    <property type="protein sequence ID" value="SMAR013463-PA"/>
    <property type="gene ID" value="SMAR013463"/>
</dbReference>
<protein>
    <submittedName>
        <fullName evidence="1">Uncharacterized protein</fullName>
    </submittedName>
</protein>
<dbReference type="EMBL" id="JH431408">
    <property type="status" value="NOT_ANNOTATED_CDS"/>
    <property type="molecule type" value="Genomic_DNA"/>
</dbReference>
<evidence type="ECO:0000313" key="2">
    <source>
        <dbReference type="Proteomes" id="UP000014500"/>
    </source>
</evidence>
<dbReference type="HOGENOM" id="CLU_1463093_0_0_1"/>
<accession>T1JHY2</accession>
<keyword evidence="2" id="KW-1185">Reference proteome</keyword>
<dbReference type="AlphaFoldDB" id="T1JHY2"/>
<proteinExistence type="predicted"/>
<evidence type="ECO:0000313" key="1">
    <source>
        <dbReference type="EnsemblMetazoa" id="SMAR013463-PA"/>
    </source>
</evidence>
<reference evidence="2" key="1">
    <citation type="submission" date="2011-05" db="EMBL/GenBank/DDBJ databases">
        <authorList>
            <person name="Richards S.R."/>
            <person name="Qu J."/>
            <person name="Jiang H."/>
            <person name="Jhangiani S.N."/>
            <person name="Agravi P."/>
            <person name="Goodspeed R."/>
            <person name="Gross S."/>
            <person name="Mandapat C."/>
            <person name="Jackson L."/>
            <person name="Mathew T."/>
            <person name="Pu L."/>
            <person name="Thornton R."/>
            <person name="Saada N."/>
            <person name="Wilczek-Boney K.B."/>
            <person name="Lee S."/>
            <person name="Kovar C."/>
            <person name="Wu Y."/>
            <person name="Scherer S.E."/>
            <person name="Worley K.C."/>
            <person name="Muzny D.M."/>
            <person name="Gibbs R."/>
        </authorList>
    </citation>
    <scope>NUCLEOTIDE SEQUENCE</scope>
    <source>
        <strain evidence="2">Brora</strain>
    </source>
</reference>
<reference evidence="1" key="2">
    <citation type="submission" date="2015-02" db="UniProtKB">
        <authorList>
            <consortium name="EnsemblMetazoa"/>
        </authorList>
    </citation>
    <scope>IDENTIFICATION</scope>
</reference>
<organism evidence="1 2">
    <name type="scientific">Strigamia maritima</name>
    <name type="common">European centipede</name>
    <name type="synonym">Geophilus maritimus</name>
    <dbReference type="NCBI Taxonomy" id="126957"/>
    <lineage>
        <taxon>Eukaryota</taxon>
        <taxon>Metazoa</taxon>
        <taxon>Ecdysozoa</taxon>
        <taxon>Arthropoda</taxon>
        <taxon>Myriapoda</taxon>
        <taxon>Chilopoda</taxon>
        <taxon>Pleurostigmophora</taxon>
        <taxon>Geophilomorpha</taxon>
        <taxon>Linotaeniidae</taxon>
        <taxon>Strigamia</taxon>
    </lineage>
</organism>
<sequence>MKTACRPFACRSHAGPPEITSLQWTFKSHWQHNQLKKKLDGLETDMRNKLPSFHTSGLQNSAPESFHVKFWAAALQLVKALRLRAPPPFVVGSPDKKNILQMYEKVIDILTLSLFNMFSTRNLHYGIILLISLISYAKLKEPCADVLKLKILPGFGWDALKDKDTKQLLQTEYSSRLHPTKIQQF</sequence>
<dbReference type="Proteomes" id="UP000014500">
    <property type="component" value="Unassembled WGS sequence"/>
</dbReference>
<name>T1JHY2_STRMM</name>